<dbReference type="PROSITE" id="PS00061">
    <property type="entry name" value="ADH_SHORT"/>
    <property type="match status" value="1"/>
</dbReference>
<dbReference type="InterPro" id="IPR002347">
    <property type="entry name" value="SDR_fam"/>
</dbReference>
<name>A0ABX8EDY3_9ACTN</name>
<dbReference type="InterPro" id="IPR057326">
    <property type="entry name" value="KR_dom"/>
</dbReference>
<dbReference type="PRINTS" id="PR00081">
    <property type="entry name" value="GDHRDH"/>
</dbReference>
<evidence type="ECO:0000256" key="2">
    <source>
        <dbReference type="ARBA" id="ARBA00023002"/>
    </source>
</evidence>
<dbReference type="PANTHER" id="PTHR44196">
    <property type="entry name" value="DEHYDROGENASE/REDUCTASE SDR FAMILY MEMBER 7B"/>
    <property type="match status" value="1"/>
</dbReference>
<organism evidence="4 5">
    <name type="scientific">Nocardioides aquaticus</name>
    <dbReference type="NCBI Taxonomy" id="160826"/>
    <lineage>
        <taxon>Bacteria</taxon>
        <taxon>Bacillati</taxon>
        <taxon>Actinomycetota</taxon>
        <taxon>Actinomycetes</taxon>
        <taxon>Propionibacteriales</taxon>
        <taxon>Nocardioidaceae</taxon>
        <taxon>Nocardioides</taxon>
    </lineage>
</organism>
<comment type="similarity">
    <text evidence="1">Belongs to the short-chain dehydrogenases/reductases (SDR) family.</text>
</comment>
<proteinExistence type="inferred from homology"/>
<evidence type="ECO:0000259" key="3">
    <source>
        <dbReference type="SMART" id="SM00822"/>
    </source>
</evidence>
<accession>A0ABX8EDY3</accession>
<reference evidence="4 5" key="1">
    <citation type="submission" date="2021-05" db="EMBL/GenBank/DDBJ databases">
        <title>Complete genome of Nocardioides aquaticus KCTC 9944T isolated from meromictic and hypersaline Ekho Lake, Antarctica.</title>
        <authorList>
            <person name="Hwang K."/>
            <person name="Kim K.M."/>
            <person name="Choe H."/>
        </authorList>
    </citation>
    <scope>NUCLEOTIDE SEQUENCE [LARGE SCALE GENOMIC DNA]</scope>
    <source>
        <strain evidence="4 5">KCTC 9944</strain>
    </source>
</reference>
<dbReference type="SUPFAM" id="SSF51735">
    <property type="entry name" value="NAD(P)-binding Rossmann-fold domains"/>
    <property type="match status" value="1"/>
</dbReference>
<dbReference type="Gene3D" id="3.40.50.720">
    <property type="entry name" value="NAD(P)-binding Rossmann-like Domain"/>
    <property type="match status" value="1"/>
</dbReference>
<protein>
    <submittedName>
        <fullName evidence="4">Oxidoreductase</fullName>
        <ecNumber evidence="4">1.-.-.-</ecNumber>
    </submittedName>
</protein>
<dbReference type="GO" id="GO:0016491">
    <property type="term" value="F:oxidoreductase activity"/>
    <property type="evidence" value="ECO:0007669"/>
    <property type="project" value="UniProtKB-KW"/>
</dbReference>
<dbReference type="InterPro" id="IPR036291">
    <property type="entry name" value="NAD(P)-bd_dom_sf"/>
</dbReference>
<dbReference type="Proteomes" id="UP000679307">
    <property type="component" value="Chromosome"/>
</dbReference>
<gene>
    <name evidence="4" type="ORF">ENKNEFLB_00846</name>
</gene>
<evidence type="ECO:0000313" key="5">
    <source>
        <dbReference type="Proteomes" id="UP000679307"/>
    </source>
</evidence>
<feature type="domain" description="Ketoreductase" evidence="3">
    <location>
        <begin position="2"/>
        <end position="185"/>
    </location>
</feature>
<sequence>MLVTGASSGIGRATAHQLAARGDRLLLSSRSEDVLGEVARECTARGAADVLVVAADVADRRQVAAVFRAAHERWGGLDGVVHAAAVVAYGRFHDVPADVFDAVMTTNVLGTANVARESLRLFEDQRSGSLVLLGSVLAKIAAPLISPYGSSKAAVHALARAIQVEARRMPGVEVSIVSPGGVDTPIYDQAASYTGRPGHPPPPVTTPERVATACVRALDRPRRDTNVGVANAVMVAGFRVMAPAYDRMVGPLMSLLGQGRGHVEPGPGNVLAPRPARESVRGRWPHVWG</sequence>
<dbReference type="SMART" id="SM00822">
    <property type="entry name" value="PKS_KR"/>
    <property type="match status" value="1"/>
</dbReference>
<dbReference type="EMBL" id="CP075371">
    <property type="protein sequence ID" value="QVT78469.1"/>
    <property type="molecule type" value="Genomic_DNA"/>
</dbReference>
<evidence type="ECO:0000256" key="1">
    <source>
        <dbReference type="ARBA" id="ARBA00006484"/>
    </source>
</evidence>
<dbReference type="Pfam" id="PF00106">
    <property type="entry name" value="adh_short"/>
    <property type="match status" value="1"/>
</dbReference>
<dbReference type="EC" id="1.-.-.-" evidence="4"/>
<evidence type="ECO:0000313" key="4">
    <source>
        <dbReference type="EMBL" id="QVT78469.1"/>
    </source>
</evidence>
<dbReference type="PANTHER" id="PTHR44196:SF1">
    <property type="entry name" value="DEHYDROGENASE_REDUCTASE SDR FAMILY MEMBER 7B"/>
    <property type="match status" value="1"/>
</dbReference>
<dbReference type="InterPro" id="IPR020904">
    <property type="entry name" value="Sc_DH/Rdtase_CS"/>
</dbReference>
<keyword evidence="5" id="KW-1185">Reference proteome</keyword>
<keyword evidence="2 4" id="KW-0560">Oxidoreductase</keyword>
<dbReference type="RefSeq" id="WP_214058049.1">
    <property type="nucleotide sequence ID" value="NZ_CP075371.1"/>
</dbReference>